<sequence length="105" mass="11364">MIATLVDVGGSLAIAAKGMHSTGLTTDISVSYVDVAKADDILLMKSECLKIGKTLAFTTVDLYNKKDNRLIAQGRHTKFLRIAHKDPLNEFKLVKNERTSSGGEG</sequence>
<feature type="non-terminal residue" evidence="1">
    <location>
        <position position="105"/>
    </location>
</feature>
<comment type="caution">
    <text evidence="1">The sequence shown here is derived from an EMBL/GenBank/DDBJ whole genome shotgun (WGS) entry which is preliminary data.</text>
</comment>
<evidence type="ECO:0000313" key="1">
    <source>
        <dbReference type="EMBL" id="CAG8516867.1"/>
    </source>
</evidence>
<reference evidence="1" key="1">
    <citation type="submission" date="2021-06" db="EMBL/GenBank/DDBJ databases">
        <authorList>
            <person name="Kallberg Y."/>
            <person name="Tangrot J."/>
            <person name="Rosling A."/>
        </authorList>
    </citation>
    <scope>NUCLEOTIDE SEQUENCE</scope>
    <source>
        <strain evidence="1">CL356</strain>
    </source>
</reference>
<accession>A0ACA9LAX9</accession>
<evidence type="ECO:0000313" key="2">
    <source>
        <dbReference type="Proteomes" id="UP000789525"/>
    </source>
</evidence>
<keyword evidence="2" id="KW-1185">Reference proteome</keyword>
<dbReference type="EMBL" id="CAJVPT010005149">
    <property type="protein sequence ID" value="CAG8516867.1"/>
    <property type="molecule type" value="Genomic_DNA"/>
</dbReference>
<organism evidence="1 2">
    <name type="scientific">Acaulospora colombiana</name>
    <dbReference type="NCBI Taxonomy" id="27376"/>
    <lineage>
        <taxon>Eukaryota</taxon>
        <taxon>Fungi</taxon>
        <taxon>Fungi incertae sedis</taxon>
        <taxon>Mucoromycota</taxon>
        <taxon>Glomeromycotina</taxon>
        <taxon>Glomeromycetes</taxon>
        <taxon>Diversisporales</taxon>
        <taxon>Acaulosporaceae</taxon>
        <taxon>Acaulospora</taxon>
    </lineage>
</organism>
<protein>
    <submittedName>
        <fullName evidence="1">5997_t:CDS:1</fullName>
    </submittedName>
</protein>
<name>A0ACA9LAX9_9GLOM</name>
<dbReference type="Proteomes" id="UP000789525">
    <property type="component" value="Unassembled WGS sequence"/>
</dbReference>
<proteinExistence type="predicted"/>
<gene>
    <name evidence="1" type="ORF">ACOLOM_LOCUS3473</name>
</gene>